<organism evidence="19 20">
    <name type="scientific">Channa argus</name>
    <name type="common">Northern snakehead</name>
    <name type="synonym">Ophicephalus argus</name>
    <dbReference type="NCBI Taxonomy" id="215402"/>
    <lineage>
        <taxon>Eukaryota</taxon>
        <taxon>Metazoa</taxon>
        <taxon>Chordata</taxon>
        <taxon>Craniata</taxon>
        <taxon>Vertebrata</taxon>
        <taxon>Euteleostomi</taxon>
        <taxon>Actinopterygii</taxon>
        <taxon>Neopterygii</taxon>
        <taxon>Teleostei</taxon>
        <taxon>Neoteleostei</taxon>
        <taxon>Acanthomorphata</taxon>
        <taxon>Anabantaria</taxon>
        <taxon>Anabantiformes</taxon>
        <taxon>Channoidei</taxon>
        <taxon>Channidae</taxon>
        <taxon>Channa</taxon>
    </lineage>
</organism>
<feature type="transmembrane region" description="Helical" evidence="16">
    <location>
        <begin position="602"/>
        <end position="623"/>
    </location>
</feature>
<dbReference type="GO" id="GO:0001518">
    <property type="term" value="C:voltage-gated sodium channel complex"/>
    <property type="evidence" value="ECO:0007669"/>
    <property type="project" value="TreeGrafter"/>
</dbReference>
<comment type="subcellular location">
    <subcellularLocation>
        <location evidence="1">Cell membrane</location>
        <topology evidence="1">Multi-pass membrane protein</topology>
    </subcellularLocation>
</comment>
<feature type="transmembrane region" description="Helical" evidence="16">
    <location>
        <begin position="1296"/>
        <end position="1314"/>
    </location>
</feature>
<feature type="transmembrane region" description="Helical" evidence="16">
    <location>
        <begin position="948"/>
        <end position="966"/>
    </location>
</feature>
<keyword evidence="10" id="KW-0406">Ion transport</keyword>
<keyword evidence="6" id="KW-0677">Repeat</keyword>
<feature type="transmembrane region" description="Helical" evidence="16">
    <location>
        <begin position="695"/>
        <end position="714"/>
    </location>
</feature>
<evidence type="ECO:0000256" key="7">
    <source>
        <dbReference type="ARBA" id="ARBA00022882"/>
    </source>
</evidence>
<evidence type="ECO:0000256" key="15">
    <source>
        <dbReference type="SAM" id="MobiDB-lite"/>
    </source>
</evidence>
<evidence type="ECO:0000256" key="10">
    <source>
        <dbReference type="ARBA" id="ARBA00023065"/>
    </source>
</evidence>
<evidence type="ECO:0000256" key="6">
    <source>
        <dbReference type="ARBA" id="ARBA00022737"/>
    </source>
</evidence>
<dbReference type="Gene3D" id="1.10.238.10">
    <property type="entry name" value="EF-hand"/>
    <property type="match status" value="1"/>
</dbReference>
<feature type="domain" description="Ion transport" evidence="17">
    <location>
        <begin position="1264"/>
        <end position="1515"/>
    </location>
</feature>
<dbReference type="CDD" id="cd13433">
    <property type="entry name" value="Na_channel_gate"/>
    <property type="match status" value="1"/>
</dbReference>
<evidence type="ECO:0000256" key="14">
    <source>
        <dbReference type="ARBA" id="ARBA00023303"/>
    </source>
</evidence>
<keyword evidence="8 16" id="KW-1133">Transmembrane helix</keyword>
<dbReference type="FunFam" id="1.10.287.70:FF:000001">
    <property type="entry name" value="Sodium channel protein"/>
    <property type="match status" value="1"/>
</dbReference>
<dbReference type="GO" id="GO:0019228">
    <property type="term" value="P:neuronal action potential"/>
    <property type="evidence" value="ECO:0007669"/>
    <property type="project" value="TreeGrafter"/>
</dbReference>
<evidence type="ECO:0000259" key="18">
    <source>
        <dbReference type="Pfam" id="PF24609"/>
    </source>
</evidence>
<evidence type="ECO:0000256" key="11">
    <source>
        <dbReference type="ARBA" id="ARBA00023136"/>
    </source>
</evidence>
<accession>A0A6G1QTR4</accession>
<dbReference type="PANTHER" id="PTHR10037:SF223">
    <property type="entry name" value="SODIUM CHANNEL PROTEIN TYPE 4 SUBUNIT ALPHA"/>
    <property type="match status" value="1"/>
</dbReference>
<feature type="transmembrane region" description="Helical" evidence="16">
    <location>
        <begin position="1063"/>
        <end position="1089"/>
    </location>
</feature>
<feature type="transmembrane region" description="Helical" evidence="16">
    <location>
        <begin position="294"/>
        <end position="316"/>
    </location>
</feature>
<feature type="transmembrane region" description="Helical" evidence="16">
    <location>
        <begin position="643"/>
        <end position="666"/>
    </location>
</feature>
<feature type="transmembrane region" description="Helical" evidence="16">
    <location>
        <begin position="241"/>
        <end position="258"/>
    </location>
</feature>
<feature type="region of interest" description="Disordered" evidence="15">
    <location>
        <begin position="500"/>
        <end position="520"/>
    </location>
</feature>
<feature type="transmembrane region" description="Helical" evidence="16">
    <location>
        <begin position="769"/>
        <end position="792"/>
    </location>
</feature>
<feature type="transmembrane region" description="Helical" evidence="16">
    <location>
        <begin position="1383"/>
        <end position="1411"/>
    </location>
</feature>
<feature type="transmembrane region" description="Helical" evidence="16">
    <location>
        <begin position="439"/>
        <end position="465"/>
    </location>
</feature>
<keyword evidence="11 16" id="KW-0472">Membrane</keyword>
<evidence type="ECO:0000256" key="4">
    <source>
        <dbReference type="ARBA" id="ARBA00022475"/>
    </source>
</evidence>
<dbReference type="Pfam" id="PF24609">
    <property type="entry name" value="IQ_SCN5A_C"/>
    <property type="match status" value="1"/>
</dbReference>
<evidence type="ECO:0000256" key="1">
    <source>
        <dbReference type="ARBA" id="ARBA00004651"/>
    </source>
</evidence>
<keyword evidence="20" id="KW-1185">Reference proteome</keyword>
<dbReference type="InterPro" id="IPR044564">
    <property type="entry name" value="Na_chnl_inactivation_gate"/>
</dbReference>
<keyword evidence="4" id="KW-1003">Cell membrane</keyword>
<dbReference type="EMBL" id="CM015734">
    <property type="protein sequence ID" value="KAF3705992.1"/>
    <property type="molecule type" value="Genomic_DNA"/>
</dbReference>
<proteinExistence type="predicted"/>
<feature type="domain" description="SCN5A-like C-terminal IQ motif" evidence="18">
    <location>
        <begin position="1628"/>
        <end position="1653"/>
    </location>
</feature>
<dbReference type="InterPro" id="IPR043203">
    <property type="entry name" value="VGCC_Ca_Na"/>
</dbReference>
<evidence type="ECO:0000256" key="12">
    <source>
        <dbReference type="ARBA" id="ARBA00023157"/>
    </source>
</evidence>
<dbReference type="Gene3D" id="1.20.5.1190">
    <property type="entry name" value="iswi atpase"/>
    <property type="match status" value="1"/>
</dbReference>
<evidence type="ECO:0000313" key="20">
    <source>
        <dbReference type="Proteomes" id="UP000503349"/>
    </source>
</evidence>
<keyword evidence="7" id="KW-0851">Voltage-gated channel</keyword>
<evidence type="ECO:0000256" key="16">
    <source>
        <dbReference type="SAM" id="Phobius"/>
    </source>
</evidence>
<sequence length="1666" mass="191680">MPTRKIPFFEFWRSQTERAALLKRVDRLRLDSSQLKQLLGNSEVRAKLQNAKMASLLPPVGTEVFRRFTAASIEEIQQRHEAEMNQQQKDKLVEKNLPKPAVHLEDGKPLPFVYGDPPPQLLNTPLEELDPYYQSQKTFIVLGKGNFIHRFNAESSCFLLSPFSQLRTAAIKIHIHSLFRLFILMTILTNCVLMTMLYPPAWIMTTELVFIAVYTVEVIVKVMARGFCIRRFAFLRDPWNWLDFMVIITGFLTLYVDLRKSHFLSTLPRALKLITVYPGVRKTAGAFLQSVKRLAGVFVLMMFGLSMLSLIGLQLFMGSLRNKCIMVSLPNTIEHWTTSYNGNNTGASDFDFQQKIDNSANYYYLPWEDDALLCGNNSDAGVCPDGYSCLKAGRNPNHGFTSFDMFGWSLLNMFRLMTQDFWENLLQLMLRATGKTSMVFIMLGLFPICFCLLSLFLAMVAVVFVEQDEASIAEAKQKEEEFSQILEAIKKSKEAVEQASSGADITKKKDPAQQKKRSTAEIMSNEQEHAEVSGQNQEPCSPCWYAFTNIFLKWNCCGCWRWLKQWLQAFVMNPFFDLVIVLSIVLNTLFMAMEHYPETADFLDTVGLAELVFTLIFIVEIIIRILAMDPYGYFKVDWNIYDFIIMTGSIIHLCIYVDGLSFLITLRVLRLGRWWPTFNLWIKTIWTSVKALKNLTFILVIMVFVSSLVAMQLFHEDYNAHNISPGNRLLRWHMSDFYHAFLVVVRILCGEWIETMWDCMMVSGPTTCLIFYFVVLIIGNLLVLNLFLALLLSSFCGDYRVPEEKRNNNVQIAINQIKKAMCGKRTWICKKGADSKKDKECVSLHVVTSDQNVGSSSVPIAETEDEFKMPENEKKEVKKQQCDFEQKCTEVQQEENNENHQGNIPEACCWESCYRCCPFLDIDTSQGKGRVWSNFRRTCLLIEQHQCFEIFMVIIILLSSVALVFEDIHLHHRPVIRLALDIADQVFAYLFLLEMVIKWTALGLKKYFSSFWCRLDFIILAVSLMAITAGMLGYTELGAGLTLKTLRTLRPLRALSRFQGPRVVLMALAGSLRSLGKVLLAILVVWLFFNILGVKMLAGKFSHCYNETSWEPFYQHEVNNMTDCLSLAGARWKNSYINFDSVALAYLALLQVATFKGWLDIMYKAVDSREVEDQPVYETNPFMYLYFISFIFLCCFFTFNIFIRVFIDALDRQKHKFGGKHVFMTKDQQKFSRAVKNLFSKPPLKPIPRSQNQCQAWLFGLVTHSFFEVFMVVLICLNMVALMVETYDQGQLKEIILYWIHFVFIIIFFIEFLLKIIALRKHYFTSAWNILDFTVLAVTIMDLLFAELGEKYLISPYVFPILRMARVFRILHLFHFTRGIQKLLLAFVMSLPALLNICFLLFVLMFTYSIFGMLNFAYVKKEAMIDDMINFETFGNSIICMFVITTRAGWDAVLIPFLNNPPDCEPDIENPGSTVMGNCVSSAVGIIFCTSYIILSLLLLLHLYIAVILEAFNTDDTEQLSDDDLQMFYKTWRKFDPNASQFIQHSQLSDLCDSLQDPLKIPKPNMITLTHMHLPLLPGDKIHCLDVLIALIAEVFGDPGERDALKAILEEMFRTHSLSKDSHEQLGSTPWRKQEEVAAMVIQRAYRKHRHDTERVVAETNGALGV</sequence>
<dbReference type="PANTHER" id="PTHR10037">
    <property type="entry name" value="VOLTAGE-GATED CATION CHANNEL CALCIUM AND SODIUM"/>
    <property type="match status" value="1"/>
</dbReference>
<dbReference type="InterPro" id="IPR005821">
    <property type="entry name" value="Ion_trans_dom"/>
</dbReference>
<dbReference type="Pfam" id="PF00520">
    <property type="entry name" value="Ion_trans"/>
    <property type="match status" value="4"/>
</dbReference>
<dbReference type="GO" id="GO:0005248">
    <property type="term" value="F:voltage-gated sodium channel activity"/>
    <property type="evidence" value="ECO:0007669"/>
    <property type="project" value="TreeGrafter"/>
</dbReference>
<feature type="domain" description="Ion transport" evidence="17">
    <location>
        <begin position="945"/>
        <end position="1215"/>
    </location>
</feature>
<protein>
    <submittedName>
        <fullName evidence="19">Sodium channel protein type 4 subunit alpha B Voltage-gated sodium channel subunit alpha Nav1.4b</fullName>
    </submittedName>
</protein>
<evidence type="ECO:0000256" key="2">
    <source>
        <dbReference type="ARBA" id="ARBA00022448"/>
    </source>
</evidence>
<dbReference type="SUPFAM" id="SSF81324">
    <property type="entry name" value="Voltage-gated potassium channels"/>
    <property type="match status" value="4"/>
</dbReference>
<evidence type="ECO:0000259" key="17">
    <source>
        <dbReference type="Pfam" id="PF00520"/>
    </source>
</evidence>
<feature type="transmembrane region" description="Helical" evidence="16">
    <location>
        <begin position="201"/>
        <end position="220"/>
    </location>
</feature>
<feature type="transmembrane region" description="Helical" evidence="16">
    <location>
        <begin position="1326"/>
        <end position="1346"/>
    </location>
</feature>
<evidence type="ECO:0000256" key="9">
    <source>
        <dbReference type="ARBA" id="ARBA00023053"/>
    </source>
</evidence>
<feature type="transmembrane region" description="Helical" evidence="16">
    <location>
        <begin position="1183"/>
        <end position="1207"/>
    </location>
</feature>
<keyword evidence="3" id="KW-0894">Sodium channel</keyword>
<keyword evidence="14 19" id="KW-0407">Ion channel</keyword>
<dbReference type="InterPro" id="IPR027359">
    <property type="entry name" value="Volt_channel_dom_sf"/>
</dbReference>
<evidence type="ECO:0000256" key="13">
    <source>
        <dbReference type="ARBA" id="ARBA00023201"/>
    </source>
</evidence>
<keyword evidence="5 16" id="KW-0812">Transmembrane</keyword>
<feature type="transmembrane region" description="Helical" evidence="16">
    <location>
        <begin position="1256"/>
        <end position="1284"/>
    </location>
</feature>
<evidence type="ECO:0000256" key="8">
    <source>
        <dbReference type="ARBA" id="ARBA00022989"/>
    </source>
</evidence>
<feature type="transmembrane region" description="Helical" evidence="16">
    <location>
        <begin position="570"/>
        <end position="590"/>
    </location>
</feature>
<feature type="transmembrane region" description="Helical" evidence="16">
    <location>
        <begin position="1017"/>
        <end position="1043"/>
    </location>
</feature>
<dbReference type="GO" id="GO:0086010">
    <property type="term" value="P:membrane depolarization during action potential"/>
    <property type="evidence" value="ECO:0007669"/>
    <property type="project" value="TreeGrafter"/>
</dbReference>
<feature type="transmembrane region" description="Helical" evidence="16">
    <location>
        <begin position="978"/>
        <end position="997"/>
    </location>
</feature>
<feature type="transmembrane region" description="Helical" evidence="16">
    <location>
        <begin position="1483"/>
        <end position="1509"/>
    </location>
</feature>
<gene>
    <name evidence="19" type="ORF">EXN66_Car021683</name>
</gene>
<evidence type="ECO:0000313" key="19">
    <source>
        <dbReference type="EMBL" id="KAF3705992.1"/>
    </source>
</evidence>
<keyword evidence="2" id="KW-0813">Transport</keyword>
<keyword evidence="9" id="KW-0915">Sodium</keyword>
<dbReference type="Gene3D" id="1.10.287.70">
    <property type="match status" value="4"/>
</dbReference>
<dbReference type="InterPro" id="IPR058542">
    <property type="entry name" value="IQ_SCN5A_C"/>
</dbReference>
<evidence type="ECO:0000256" key="3">
    <source>
        <dbReference type="ARBA" id="ARBA00022461"/>
    </source>
</evidence>
<dbReference type="Proteomes" id="UP000503349">
    <property type="component" value="Chromosome 23"/>
</dbReference>
<dbReference type="Gene3D" id="1.20.120.350">
    <property type="entry name" value="Voltage-gated potassium channels. Chain C"/>
    <property type="match status" value="4"/>
</dbReference>
<evidence type="ECO:0000256" key="5">
    <source>
        <dbReference type="ARBA" id="ARBA00022692"/>
    </source>
</evidence>
<reference evidence="20" key="2">
    <citation type="submission" date="2019-02" db="EMBL/GenBank/DDBJ databases">
        <title>Opniocepnalus argus Var Kimnra genome.</title>
        <authorList>
            <person name="Zhou C."/>
            <person name="Xiao S."/>
        </authorList>
    </citation>
    <scope>NUCLEOTIDE SEQUENCE [LARGE SCALE GENOMIC DNA]</scope>
</reference>
<feature type="domain" description="Ion transport" evidence="17">
    <location>
        <begin position="574"/>
        <end position="795"/>
    </location>
</feature>
<keyword evidence="12" id="KW-1015">Disulfide bond</keyword>
<feature type="domain" description="Ion transport" evidence="17">
    <location>
        <begin position="176"/>
        <end position="469"/>
    </location>
</feature>
<name>A0A6G1QTR4_CHAAH</name>
<keyword evidence="13" id="KW-0739">Sodium transport</keyword>
<reference evidence="19 20" key="1">
    <citation type="submission" date="2019-02" db="EMBL/GenBank/DDBJ databases">
        <title>Opniocepnalus argus genome.</title>
        <authorList>
            <person name="Zhou C."/>
            <person name="Xiao S."/>
        </authorList>
    </citation>
    <scope>NUCLEOTIDE SEQUENCE [LARGE SCALE GENOMIC DNA]</scope>
    <source>
        <strain evidence="19">OARG1902GOOAL</strain>
        <tissue evidence="19">Muscle</tissue>
    </source>
</reference>
<feature type="transmembrane region" description="Helical" evidence="16">
    <location>
        <begin position="177"/>
        <end position="195"/>
    </location>
</feature>